<dbReference type="AlphaFoldDB" id="A0A2S9XR07"/>
<gene>
    <name evidence="1" type="ORF">ENSA7_74840</name>
</gene>
<dbReference type="OrthoDB" id="5408470at2"/>
<reference evidence="1 2" key="1">
    <citation type="submission" date="2018-03" db="EMBL/GenBank/DDBJ databases">
        <title>Draft Genome Sequences of the Obligatory Marine Myxobacteria Enhygromyxa salina SWB007.</title>
        <authorList>
            <person name="Poehlein A."/>
            <person name="Moghaddam J.A."/>
            <person name="Harms H."/>
            <person name="Alanjari M."/>
            <person name="Koenig G.M."/>
            <person name="Daniel R."/>
            <person name="Schaeberle T.F."/>
        </authorList>
    </citation>
    <scope>NUCLEOTIDE SEQUENCE [LARGE SCALE GENOMIC DNA]</scope>
    <source>
        <strain evidence="1 2">SWB007</strain>
    </source>
</reference>
<evidence type="ECO:0000313" key="2">
    <source>
        <dbReference type="Proteomes" id="UP000238823"/>
    </source>
</evidence>
<dbReference type="EMBL" id="PVNL01000138">
    <property type="protein sequence ID" value="PRP95170.1"/>
    <property type="molecule type" value="Genomic_DNA"/>
</dbReference>
<name>A0A2S9XR07_9BACT</name>
<comment type="caution">
    <text evidence="1">The sequence shown here is derived from an EMBL/GenBank/DDBJ whole genome shotgun (WGS) entry which is preliminary data.</text>
</comment>
<protein>
    <submittedName>
        <fullName evidence="1">Uncharacterized protein</fullName>
    </submittedName>
</protein>
<evidence type="ECO:0000313" key="1">
    <source>
        <dbReference type="EMBL" id="PRP95170.1"/>
    </source>
</evidence>
<dbReference type="Proteomes" id="UP000238823">
    <property type="component" value="Unassembled WGS sequence"/>
</dbReference>
<proteinExistence type="predicted"/>
<organism evidence="1 2">
    <name type="scientific">Enhygromyxa salina</name>
    <dbReference type="NCBI Taxonomy" id="215803"/>
    <lineage>
        <taxon>Bacteria</taxon>
        <taxon>Pseudomonadati</taxon>
        <taxon>Myxococcota</taxon>
        <taxon>Polyangia</taxon>
        <taxon>Nannocystales</taxon>
        <taxon>Nannocystaceae</taxon>
        <taxon>Enhygromyxa</taxon>
    </lineage>
</organism>
<sequence length="282" mass="31164">MIDDATDTTTDDAAGPRRDWWGSIEIPSGVTRYWRIGALSLWVTHLEREWQVASRWSHDPFDDTLETARDDVERPADLSPRRFLFTDSSSLLRLTPRVADRPVVTRPELPLIIPGGQSATIYMASPLWVELAIGSRGVAGKPDRMLPSFDELPAWTPSKTWFGDNTLDGTLCYAARTRARVEPGDVRGPRITTSALVRNDHNDALRVQRLALPLPQMSVYRDAEGQLWTEATTVGYSGAATGPARIEATPPPEAGPVTLVSRSRQDRQTNVLARAFSAVFSG</sequence>
<dbReference type="RefSeq" id="WP_106094251.1">
    <property type="nucleotide sequence ID" value="NZ_PVNL01000138.1"/>
</dbReference>
<accession>A0A2S9XR07</accession>